<evidence type="ECO:0000259" key="2">
    <source>
        <dbReference type="Pfam" id="PF04773"/>
    </source>
</evidence>
<evidence type="ECO:0000313" key="4">
    <source>
        <dbReference type="EMBL" id="SKB67336.1"/>
    </source>
</evidence>
<dbReference type="PANTHER" id="PTHR30273">
    <property type="entry name" value="PERIPLASMIC SIGNAL SENSOR AND SIGMA FACTOR ACTIVATOR FECR-RELATED"/>
    <property type="match status" value="1"/>
</dbReference>
<accession>A0A1T5D6S9</accession>
<dbReference type="Pfam" id="PF16344">
    <property type="entry name" value="FecR_C"/>
    <property type="match status" value="1"/>
</dbReference>
<dbReference type="Gene3D" id="2.60.120.1440">
    <property type="match status" value="1"/>
</dbReference>
<dbReference type="EMBL" id="FUZF01000006">
    <property type="protein sequence ID" value="SKB67336.1"/>
    <property type="molecule type" value="Genomic_DNA"/>
</dbReference>
<dbReference type="InterPro" id="IPR006860">
    <property type="entry name" value="FecR"/>
</dbReference>
<evidence type="ECO:0000313" key="5">
    <source>
        <dbReference type="Proteomes" id="UP000190150"/>
    </source>
</evidence>
<dbReference type="PANTHER" id="PTHR30273:SF2">
    <property type="entry name" value="PROTEIN FECR"/>
    <property type="match status" value="1"/>
</dbReference>
<keyword evidence="1" id="KW-0812">Transmembrane</keyword>
<keyword evidence="1" id="KW-1133">Transmembrane helix</keyword>
<dbReference type="PIRSF" id="PIRSF018266">
    <property type="entry name" value="FecR"/>
    <property type="match status" value="1"/>
</dbReference>
<feature type="domain" description="FecR protein" evidence="2">
    <location>
        <begin position="161"/>
        <end position="255"/>
    </location>
</feature>
<dbReference type="Proteomes" id="UP000190150">
    <property type="component" value="Unassembled WGS sequence"/>
</dbReference>
<proteinExistence type="predicted"/>
<protein>
    <submittedName>
        <fullName evidence="4">FecR family protein</fullName>
    </submittedName>
</protein>
<feature type="transmembrane region" description="Helical" evidence="1">
    <location>
        <begin position="67"/>
        <end position="87"/>
    </location>
</feature>
<gene>
    <name evidence="4" type="ORF">SAMN05660841_01781</name>
</gene>
<sequence length="366" mass="40997">MDPNFQDLLKRYNEGNVSSEEKRQVEIWYLSICKNPTSINADELSRYFSEGRDEIRQQYKTKRINPIWRNIAAAAVVFVFVAGAYLMNRSDKISNSQLVAIDSILPGEETAVFSMENGADLDLKTMVAGTKLSQGGVEIIKLATGGIKINQTGTDQVRASTIRTPKGGEFDITLPDGSTVKLNADSELKLLAGYNKDDRKVDLSGEAFFDVQKSTKPFVVSTANQKVTVLGTQFNIKAYTSELETTTKLLRGSVRVSNNGSGKEILMKPGDQVVNRGDELLVSSKEKQQVDWVNKEFIFNEKTAEELMNDIARWYNLDIEFANEDVKNKRFTGSIERYSKFTKVIAVLEATEVLNFEIEGRKIIVK</sequence>
<dbReference type="Gene3D" id="3.55.50.30">
    <property type="match status" value="1"/>
</dbReference>
<dbReference type="GO" id="GO:0016989">
    <property type="term" value="F:sigma factor antagonist activity"/>
    <property type="evidence" value="ECO:0007669"/>
    <property type="project" value="TreeGrafter"/>
</dbReference>
<dbReference type="AlphaFoldDB" id="A0A1T5D6S9"/>
<dbReference type="Pfam" id="PF04773">
    <property type="entry name" value="FecR"/>
    <property type="match status" value="1"/>
</dbReference>
<feature type="domain" description="Protein FecR C-terminal" evidence="3">
    <location>
        <begin position="296"/>
        <end position="365"/>
    </location>
</feature>
<keyword evidence="1" id="KW-0472">Membrane</keyword>
<dbReference type="InterPro" id="IPR012373">
    <property type="entry name" value="Ferrdict_sens_TM"/>
</dbReference>
<evidence type="ECO:0000256" key="1">
    <source>
        <dbReference type="SAM" id="Phobius"/>
    </source>
</evidence>
<dbReference type="InterPro" id="IPR032508">
    <property type="entry name" value="FecR_C"/>
</dbReference>
<keyword evidence="5" id="KW-1185">Reference proteome</keyword>
<dbReference type="RefSeq" id="WP_079642737.1">
    <property type="nucleotide sequence ID" value="NZ_FUZF01000006.1"/>
</dbReference>
<organism evidence="4 5">
    <name type="scientific">Sphingobacterium nematocida</name>
    <dbReference type="NCBI Taxonomy" id="1513896"/>
    <lineage>
        <taxon>Bacteria</taxon>
        <taxon>Pseudomonadati</taxon>
        <taxon>Bacteroidota</taxon>
        <taxon>Sphingobacteriia</taxon>
        <taxon>Sphingobacteriales</taxon>
        <taxon>Sphingobacteriaceae</taxon>
        <taxon>Sphingobacterium</taxon>
    </lineage>
</organism>
<name>A0A1T5D6S9_9SPHI</name>
<reference evidence="5" key="1">
    <citation type="submission" date="2017-02" db="EMBL/GenBank/DDBJ databases">
        <authorList>
            <person name="Varghese N."/>
            <person name="Submissions S."/>
        </authorList>
    </citation>
    <scope>NUCLEOTIDE SEQUENCE [LARGE SCALE GENOMIC DNA]</scope>
    <source>
        <strain evidence="5">DSM 24091</strain>
    </source>
</reference>
<evidence type="ECO:0000259" key="3">
    <source>
        <dbReference type="Pfam" id="PF16344"/>
    </source>
</evidence>
<dbReference type="OrthoDB" id="1097347at2"/>
<dbReference type="STRING" id="1513896.SAMN05660841_01781"/>